<dbReference type="InterPro" id="IPR002110">
    <property type="entry name" value="Ankyrin_rpt"/>
</dbReference>
<evidence type="ECO:0000313" key="6">
    <source>
        <dbReference type="Proteomes" id="UP000799440"/>
    </source>
</evidence>
<keyword evidence="6" id="KW-1185">Reference proteome</keyword>
<organism evidence="5 6">
    <name type="scientific">Sporormia fimetaria CBS 119925</name>
    <dbReference type="NCBI Taxonomy" id="1340428"/>
    <lineage>
        <taxon>Eukaryota</taxon>
        <taxon>Fungi</taxon>
        <taxon>Dikarya</taxon>
        <taxon>Ascomycota</taxon>
        <taxon>Pezizomycotina</taxon>
        <taxon>Dothideomycetes</taxon>
        <taxon>Pleosporomycetidae</taxon>
        <taxon>Pleosporales</taxon>
        <taxon>Sporormiaceae</taxon>
        <taxon>Sporormia</taxon>
    </lineage>
</organism>
<dbReference type="EMBL" id="MU006633">
    <property type="protein sequence ID" value="KAF2741668.1"/>
    <property type="molecule type" value="Genomic_DNA"/>
</dbReference>
<sequence length="355" mass="39503">MRGKVQAVELGLKCGKRISHGENGEDTNSKASHEDGAEPLGTRTNSYRKYGGQGFTSSPEFLSSPLCNALEVSECYQAACEGDIDRVKSLAQLFLSESSKANAEPNPRWLYDSLSVAIQNQNLDIVQFLLDIGVVDGDLPAEDAVRARAFKVLELFIDRGWDINKPMGHSRPPMLSIPLCNADKEMVVWFLNHGADPNRRCDWDLAPMSEAMYDAPLDLIKYLFSRGADARYGQLLHHAVHRKEDTLQVVQWLVENGAPTNELKYETDPIGYWWREPFGLGTPLHRAAELGKKDIVTYLLCHGANCLKVDSRGKTPRFWAENEGHTDVALILKEAEDRSSALNTGVFAGKSRSLI</sequence>
<keyword evidence="1" id="KW-0677">Repeat</keyword>
<evidence type="ECO:0000256" key="3">
    <source>
        <dbReference type="PROSITE-ProRule" id="PRU00023"/>
    </source>
</evidence>
<dbReference type="PANTHER" id="PTHR24198">
    <property type="entry name" value="ANKYRIN REPEAT AND PROTEIN KINASE DOMAIN-CONTAINING PROTEIN"/>
    <property type="match status" value="1"/>
</dbReference>
<dbReference type="SMART" id="SM00248">
    <property type="entry name" value="ANK"/>
    <property type="match status" value="5"/>
</dbReference>
<proteinExistence type="predicted"/>
<feature type="repeat" description="ANK" evidence="3">
    <location>
        <begin position="282"/>
        <end position="311"/>
    </location>
</feature>
<dbReference type="PANTHER" id="PTHR24198:SF165">
    <property type="entry name" value="ANKYRIN REPEAT-CONTAINING PROTEIN-RELATED"/>
    <property type="match status" value="1"/>
</dbReference>
<feature type="compositionally biased region" description="Basic and acidic residues" evidence="4">
    <location>
        <begin position="19"/>
        <end position="36"/>
    </location>
</feature>
<dbReference type="Gene3D" id="1.25.40.20">
    <property type="entry name" value="Ankyrin repeat-containing domain"/>
    <property type="match status" value="2"/>
</dbReference>
<dbReference type="PROSITE" id="PS50297">
    <property type="entry name" value="ANK_REP_REGION"/>
    <property type="match status" value="1"/>
</dbReference>
<gene>
    <name evidence="5" type="ORF">M011DRAFT_463060</name>
</gene>
<evidence type="ECO:0000256" key="4">
    <source>
        <dbReference type="SAM" id="MobiDB-lite"/>
    </source>
</evidence>
<dbReference type="InterPro" id="IPR036770">
    <property type="entry name" value="Ankyrin_rpt-contain_sf"/>
</dbReference>
<name>A0A6A6UTS8_9PLEO</name>
<reference evidence="5" key="1">
    <citation type="journal article" date="2020" name="Stud. Mycol.">
        <title>101 Dothideomycetes genomes: a test case for predicting lifestyles and emergence of pathogens.</title>
        <authorList>
            <person name="Haridas S."/>
            <person name="Albert R."/>
            <person name="Binder M."/>
            <person name="Bloem J."/>
            <person name="Labutti K."/>
            <person name="Salamov A."/>
            <person name="Andreopoulos B."/>
            <person name="Baker S."/>
            <person name="Barry K."/>
            <person name="Bills G."/>
            <person name="Bluhm B."/>
            <person name="Cannon C."/>
            <person name="Castanera R."/>
            <person name="Culley D."/>
            <person name="Daum C."/>
            <person name="Ezra D."/>
            <person name="Gonzalez J."/>
            <person name="Henrissat B."/>
            <person name="Kuo A."/>
            <person name="Liang C."/>
            <person name="Lipzen A."/>
            <person name="Lutzoni F."/>
            <person name="Magnuson J."/>
            <person name="Mondo S."/>
            <person name="Nolan M."/>
            <person name="Ohm R."/>
            <person name="Pangilinan J."/>
            <person name="Park H.-J."/>
            <person name="Ramirez L."/>
            <person name="Alfaro M."/>
            <person name="Sun H."/>
            <person name="Tritt A."/>
            <person name="Yoshinaga Y."/>
            <person name="Zwiers L.-H."/>
            <person name="Turgeon B."/>
            <person name="Goodwin S."/>
            <person name="Spatafora J."/>
            <person name="Crous P."/>
            <person name="Grigoriev I."/>
        </authorList>
    </citation>
    <scope>NUCLEOTIDE SEQUENCE</scope>
    <source>
        <strain evidence="5">CBS 119925</strain>
    </source>
</reference>
<evidence type="ECO:0000256" key="2">
    <source>
        <dbReference type="ARBA" id="ARBA00023043"/>
    </source>
</evidence>
<dbReference type="OrthoDB" id="1722345at2759"/>
<dbReference type="Proteomes" id="UP000799440">
    <property type="component" value="Unassembled WGS sequence"/>
</dbReference>
<evidence type="ECO:0000313" key="5">
    <source>
        <dbReference type="EMBL" id="KAF2741668.1"/>
    </source>
</evidence>
<dbReference type="AlphaFoldDB" id="A0A6A6UTS8"/>
<dbReference type="GO" id="GO:0005737">
    <property type="term" value="C:cytoplasm"/>
    <property type="evidence" value="ECO:0007669"/>
    <property type="project" value="TreeGrafter"/>
</dbReference>
<dbReference type="PROSITE" id="PS50088">
    <property type="entry name" value="ANK_REPEAT"/>
    <property type="match status" value="1"/>
</dbReference>
<dbReference type="Pfam" id="PF12796">
    <property type="entry name" value="Ank_2"/>
    <property type="match status" value="1"/>
</dbReference>
<keyword evidence="2 3" id="KW-0040">ANK repeat</keyword>
<feature type="region of interest" description="Disordered" evidence="4">
    <location>
        <begin position="18"/>
        <end position="49"/>
    </location>
</feature>
<accession>A0A6A6UTS8</accession>
<dbReference type="SUPFAM" id="SSF48403">
    <property type="entry name" value="Ankyrin repeat"/>
    <property type="match status" value="1"/>
</dbReference>
<protein>
    <submittedName>
        <fullName evidence="5">Ankyrin</fullName>
    </submittedName>
</protein>
<evidence type="ECO:0000256" key="1">
    <source>
        <dbReference type="ARBA" id="ARBA00022737"/>
    </source>
</evidence>